<feature type="non-terminal residue" evidence="1">
    <location>
        <position position="82"/>
    </location>
</feature>
<reference evidence="1" key="1">
    <citation type="submission" date="2021-06" db="EMBL/GenBank/DDBJ databases">
        <authorList>
            <person name="Kallberg Y."/>
            <person name="Tangrot J."/>
            <person name="Rosling A."/>
        </authorList>
    </citation>
    <scope>NUCLEOTIDE SEQUENCE</scope>
    <source>
        <strain evidence="1">IL203A</strain>
    </source>
</reference>
<proteinExistence type="predicted"/>
<accession>A0ACA9R4Y7</accession>
<name>A0ACA9R4Y7_9GLOM</name>
<protein>
    <submittedName>
        <fullName evidence="1">12924_t:CDS:1</fullName>
    </submittedName>
</protein>
<evidence type="ECO:0000313" key="1">
    <source>
        <dbReference type="EMBL" id="CAG8777580.1"/>
    </source>
</evidence>
<comment type="caution">
    <text evidence="1">The sequence shown here is derived from an EMBL/GenBank/DDBJ whole genome shotgun (WGS) entry which is preliminary data.</text>
</comment>
<gene>
    <name evidence="1" type="ORF">DHETER_LOCUS16212</name>
</gene>
<organism evidence="1 2">
    <name type="scientific">Dentiscutata heterogama</name>
    <dbReference type="NCBI Taxonomy" id="1316150"/>
    <lineage>
        <taxon>Eukaryota</taxon>
        <taxon>Fungi</taxon>
        <taxon>Fungi incertae sedis</taxon>
        <taxon>Mucoromycota</taxon>
        <taxon>Glomeromycotina</taxon>
        <taxon>Glomeromycetes</taxon>
        <taxon>Diversisporales</taxon>
        <taxon>Gigasporaceae</taxon>
        <taxon>Dentiscutata</taxon>
    </lineage>
</organism>
<keyword evidence="2" id="KW-1185">Reference proteome</keyword>
<evidence type="ECO:0000313" key="2">
    <source>
        <dbReference type="Proteomes" id="UP000789702"/>
    </source>
</evidence>
<sequence length="82" mass="9247">MPLPPHNFRTYFTLIDNPNNPTNAFAVCKWCIRKHGGLGVAQLKPECCTVNRGCLCRNHLVKCNAFHEANTKEEVQKILALP</sequence>
<dbReference type="EMBL" id="CAJVPU010060795">
    <property type="protein sequence ID" value="CAG8777580.1"/>
    <property type="molecule type" value="Genomic_DNA"/>
</dbReference>
<dbReference type="Proteomes" id="UP000789702">
    <property type="component" value="Unassembled WGS sequence"/>
</dbReference>